<evidence type="ECO:0000313" key="2">
    <source>
        <dbReference type="Proteomes" id="UP000823775"/>
    </source>
</evidence>
<name>A0ABS8T9Z1_DATST</name>
<sequence length="101" mass="11264">MLYHAKLHDRRRATLCIQCRSTQAGAFPCDACMRELGSSCARRLRPRQPACMAPCVPCPSSKIPRNQFQNTCMIAPFHGVQAVQQEAWQEGGPSMTKICNL</sequence>
<comment type="caution">
    <text evidence="1">The sequence shown here is derived from an EMBL/GenBank/DDBJ whole genome shotgun (WGS) entry which is preliminary data.</text>
</comment>
<protein>
    <submittedName>
        <fullName evidence="1">Uncharacterized protein</fullName>
    </submittedName>
</protein>
<gene>
    <name evidence="1" type="ORF">HAX54_005687</name>
</gene>
<proteinExistence type="predicted"/>
<dbReference type="EMBL" id="JACEIK010001287">
    <property type="protein sequence ID" value="MCD7467968.1"/>
    <property type="molecule type" value="Genomic_DNA"/>
</dbReference>
<keyword evidence="2" id="KW-1185">Reference proteome</keyword>
<reference evidence="1 2" key="1">
    <citation type="journal article" date="2021" name="BMC Genomics">
        <title>Datura genome reveals duplications of psychoactive alkaloid biosynthetic genes and high mutation rate following tissue culture.</title>
        <authorList>
            <person name="Rajewski A."/>
            <person name="Carter-House D."/>
            <person name="Stajich J."/>
            <person name="Litt A."/>
        </authorList>
    </citation>
    <scope>NUCLEOTIDE SEQUENCE [LARGE SCALE GENOMIC DNA]</scope>
    <source>
        <strain evidence="1">AR-01</strain>
    </source>
</reference>
<dbReference type="Proteomes" id="UP000823775">
    <property type="component" value="Unassembled WGS sequence"/>
</dbReference>
<evidence type="ECO:0000313" key="1">
    <source>
        <dbReference type="EMBL" id="MCD7467968.1"/>
    </source>
</evidence>
<accession>A0ABS8T9Z1</accession>
<organism evidence="1 2">
    <name type="scientific">Datura stramonium</name>
    <name type="common">Jimsonweed</name>
    <name type="synonym">Common thornapple</name>
    <dbReference type="NCBI Taxonomy" id="4076"/>
    <lineage>
        <taxon>Eukaryota</taxon>
        <taxon>Viridiplantae</taxon>
        <taxon>Streptophyta</taxon>
        <taxon>Embryophyta</taxon>
        <taxon>Tracheophyta</taxon>
        <taxon>Spermatophyta</taxon>
        <taxon>Magnoliopsida</taxon>
        <taxon>eudicotyledons</taxon>
        <taxon>Gunneridae</taxon>
        <taxon>Pentapetalae</taxon>
        <taxon>asterids</taxon>
        <taxon>lamiids</taxon>
        <taxon>Solanales</taxon>
        <taxon>Solanaceae</taxon>
        <taxon>Solanoideae</taxon>
        <taxon>Datureae</taxon>
        <taxon>Datura</taxon>
    </lineage>
</organism>